<keyword evidence="3 10" id="KW-0813">Transport</keyword>
<comment type="similarity">
    <text evidence="2 10">Belongs to the GPI inositol-deacylase family.</text>
</comment>
<proteinExistence type="inferred from homology"/>
<evidence type="ECO:0000256" key="1">
    <source>
        <dbReference type="ARBA" id="ARBA00004477"/>
    </source>
</evidence>
<dbReference type="InterPro" id="IPR056824">
    <property type="entry name" value="PGAP1_TMD"/>
</dbReference>
<dbReference type="GO" id="GO:0050185">
    <property type="term" value="F:phosphatidylinositol deacylase activity"/>
    <property type="evidence" value="ECO:0007669"/>
    <property type="project" value="TreeGrafter"/>
</dbReference>
<evidence type="ECO:0000256" key="7">
    <source>
        <dbReference type="ARBA" id="ARBA00022927"/>
    </source>
</evidence>
<dbReference type="GO" id="GO:0006888">
    <property type="term" value="P:endoplasmic reticulum to Golgi vesicle-mediated transport"/>
    <property type="evidence" value="ECO:0007669"/>
    <property type="project" value="TreeGrafter"/>
</dbReference>
<feature type="transmembrane region" description="Helical" evidence="10">
    <location>
        <begin position="750"/>
        <end position="772"/>
    </location>
</feature>
<keyword evidence="14" id="KW-1185">Reference proteome</keyword>
<dbReference type="InterPro" id="IPR029058">
    <property type="entry name" value="AB_hydrolase_fold"/>
</dbReference>
<evidence type="ECO:0000256" key="3">
    <source>
        <dbReference type="ARBA" id="ARBA00022448"/>
    </source>
</evidence>
<dbReference type="SUPFAM" id="SSF53474">
    <property type="entry name" value="alpha/beta-Hydrolases"/>
    <property type="match status" value="1"/>
</dbReference>
<keyword evidence="9 10" id="KW-0472">Membrane</keyword>
<dbReference type="PANTHER" id="PTHR15495:SF7">
    <property type="entry name" value="GPI INOSITOL-DEACYLASE"/>
    <property type="match status" value="1"/>
</dbReference>
<comment type="subcellular location">
    <subcellularLocation>
        <location evidence="1">Endoplasmic reticulum membrane</location>
        <topology evidence="1">Multi-pass membrane protein</topology>
    </subcellularLocation>
</comment>
<gene>
    <name evidence="13" type="ORF">BN860_00298g</name>
</gene>
<dbReference type="Pfam" id="PF07819">
    <property type="entry name" value="PGAP1"/>
    <property type="match status" value="1"/>
</dbReference>
<comment type="function">
    <text evidence="10">Involved in inositol deacylation of GPI-anchored proteins which plays important roles in the quality control and ER-associated degradation of GPI-anchored proteins.</text>
</comment>
<evidence type="ECO:0000313" key="14">
    <source>
        <dbReference type="Proteomes" id="UP000019375"/>
    </source>
</evidence>
<dbReference type="GO" id="GO:0006505">
    <property type="term" value="P:GPI anchor metabolic process"/>
    <property type="evidence" value="ECO:0007669"/>
    <property type="project" value="TreeGrafter"/>
</dbReference>
<keyword evidence="4 10" id="KW-0812">Transmembrane</keyword>
<feature type="transmembrane region" description="Helical" evidence="10">
    <location>
        <begin position="1013"/>
        <end position="1034"/>
    </location>
</feature>
<dbReference type="Proteomes" id="UP000019375">
    <property type="component" value="Unassembled WGS sequence"/>
</dbReference>
<protein>
    <recommendedName>
        <fullName evidence="10">GPI inositol-deacylase</fullName>
        <ecNumber evidence="10">3.1.-.-</ecNumber>
    </recommendedName>
</protein>
<evidence type="ECO:0000256" key="5">
    <source>
        <dbReference type="ARBA" id="ARBA00022801"/>
    </source>
</evidence>
<name>A0A8J2XAY5_ZYGB2</name>
<keyword evidence="6 10" id="KW-0256">Endoplasmic reticulum</keyword>
<dbReference type="GO" id="GO:0005789">
    <property type="term" value="C:endoplasmic reticulum membrane"/>
    <property type="evidence" value="ECO:0007669"/>
    <property type="project" value="UniProtKB-SubCell"/>
</dbReference>
<feature type="transmembrane region" description="Helical" evidence="10">
    <location>
        <begin position="891"/>
        <end position="908"/>
    </location>
</feature>
<organism evidence="13 14">
    <name type="scientific">Zygosaccharomyces bailii (strain CLIB 213 / ATCC 58445 / CBS 680 / BCRC 21525 / NBRC 1098 / NCYC 1416 / NRRL Y-2227)</name>
    <dbReference type="NCBI Taxonomy" id="1333698"/>
    <lineage>
        <taxon>Eukaryota</taxon>
        <taxon>Fungi</taxon>
        <taxon>Dikarya</taxon>
        <taxon>Ascomycota</taxon>
        <taxon>Saccharomycotina</taxon>
        <taxon>Saccharomycetes</taxon>
        <taxon>Saccharomycetales</taxon>
        <taxon>Saccharomycetaceae</taxon>
        <taxon>Zygosaccharomyces</taxon>
    </lineage>
</organism>
<evidence type="ECO:0000313" key="13">
    <source>
        <dbReference type="EMBL" id="CDF91864.1"/>
    </source>
</evidence>
<dbReference type="OrthoDB" id="348976at2759"/>
<sequence length="1040" mass="119310">MGLKRVLTGLVRRGYNSWPGLLKVPFLQNSSIFSGRITRVDGNETKIEDCKGNSTLISLNQKQTRRCRYGMRLAFLTGIILTMIVAYLTIFGTFYGADSPRCQPVYMYPSYARIDGFDLRFTPLAQKYHLYLYREQGLDKDPMDNDTIQLDGIPVLFIPGNAGSFKQVRSIAASAAESFFTHTEDIENSYKSNLDFFAADFNEDFTAFHGRTMLDQAEYLNDAISYILSLYKETNSYNAPLPSSVIILGHSMGGVVARILPTLQNHIDGSIRSIITLSSPHAASPVTFDGDILKIYQQTNDFWRNEFQNNSSFMSQNVSLISVTGGVLDSTLPADYTAVEDIVPLTNGFTTFTTAIPNVWTPIDHLAIVWCNQLRDVVSHLLLETVNVNSSEKVLPLDQRMQISRRFLLSGLEDFAVQDFRVTNATKNLEKYEQQLFGDAEVKKSMEPFILSTRDIEVSSKFTKFILPKNEPKAFFSFMTSFPKAVIYFCRENKMVGENEEEYLECVNAQADILQIPESSKYTEYAGDSSIYGNSEPFKFFRFDSNILSQYDFVLLESPNMAELANDDFMIASVTQVENILAVNDTPLDILFFGFEITLSSDDSFWHTLSFQNLWESLISYRIHVSIYPEVEKDLLFQPFIRQWNNDPAESKWHVNVGHSDQDVFMHNVAPFIPLEETHDKALKLTLFLPPDCKVRLHVAFNWRMTLKMLFIRYRLTFLALPISLISITMAYQFFWYYKTSLFMDFGAALSLLFYKHWLLGAVTLVVLSPLANTDIGQKIFYTLDPIGFNRPFLTTDVHMRTNFYYLGIRSWFMSGLGIFFAFMTIGVLLLVFQLFQILEKILHILKRVKLLPIPDVEFRHHKMVHLNLSRLFVSFLLLLAVIFYIPYQLAAAICLLIQIGTCLRIALMAENVTSKEYSNLRNYNFSMFLLMAFVVAVDAPIIIVFLHNIAIKWETPFRSHHNFMAIAPMIFLVGINSQFNVPRYTKLDVTITIGLLVYTGFFSLIYGTRNLYWTHHLCNIICAWLLYGMRFTFGKELIN</sequence>
<feature type="transmembrane region" description="Helical" evidence="10">
    <location>
        <begin position="812"/>
        <end position="839"/>
    </location>
</feature>
<dbReference type="EC" id="3.1.-.-" evidence="10"/>
<feature type="transmembrane region" description="Helical" evidence="10">
    <location>
        <begin position="988"/>
        <end position="1007"/>
    </location>
</feature>
<feature type="transmembrane region" description="Helical" evidence="10">
    <location>
        <begin position="716"/>
        <end position="738"/>
    </location>
</feature>
<dbReference type="FunFam" id="3.40.50.1820:FF:000056">
    <property type="entry name" value="GPI inositol-deacylase"/>
    <property type="match status" value="1"/>
</dbReference>
<dbReference type="InterPro" id="IPR012908">
    <property type="entry name" value="PGAP1-ab_dom-like"/>
</dbReference>
<evidence type="ECO:0000259" key="11">
    <source>
        <dbReference type="Pfam" id="PF07819"/>
    </source>
</evidence>
<dbReference type="Gene3D" id="3.40.50.1820">
    <property type="entry name" value="alpha/beta hydrolase"/>
    <property type="match status" value="1"/>
</dbReference>
<keyword evidence="7 10" id="KW-0653">Protein transport</keyword>
<dbReference type="Pfam" id="PF25140">
    <property type="entry name" value="PGAP1_TMD"/>
    <property type="match status" value="1"/>
</dbReference>
<feature type="domain" description="GPI inositol-deacylase PGAP1-like alpha/beta" evidence="11">
    <location>
        <begin position="149"/>
        <end position="384"/>
    </location>
</feature>
<evidence type="ECO:0000256" key="6">
    <source>
        <dbReference type="ARBA" id="ARBA00022824"/>
    </source>
</evidence>
<evidence type="ECO:0000259" key="12">
    <source>
        <dbReference type="Pfam" id="PF25140"/>
    </source>
</evidence>
<evidence type="ECO:0000256" key="10">
    <source>
        <dbReference type="RuleBase" id="RU365011"/>
    </source>
</evidence>
<reference evidence="14" key="1">
    <citation type="journal article" date="2013" name="Genome Announc.">
        <title>Genome sequence of the food spoilage yeast Zygosaccharomyces bailii CLIB 213(T).</title>
        <authorList>
            <person name="Galeote V."/>
            <person name="Bigey F."/>
            <person name="Devillers H."/>
            <person name="Neuveglise C."/>
            <person name="Dequin S."/>
        </authorList>
    </citation>
    <scope>NUCLEOTIDE SEQUENCE [LARGE SCALE GENOMIC DNA]</scope>
    <source>
        <strain evidence="14">CLIB 213 / ATCC 58445 / CBS 680 / CCRC 21525 / NBRC 1098 / NCYC 1416 / NRRL Y-2227</strain>
    </source>
</reference>
<feature type="transmembrane region" description="Helical" evidence="10">
    <location>
        <begin position="929"/>
        <end position="952"/>
    </location>
</feature>
<feature type="domain" description="GPI inositol-deacylase transmembrane" evidence="12">
    <location>
        <begin position="718"/>
        <end position="1028"/>
    </location>
</feature>
<evidence type="ECO:0000256" key="9">
    <source>
        <dbReference type="ARBA" id="ARBA00023136"/>
    </source>
</evidence>
<feature type="transmembrane region" description="Helical" evidence="10">
    <location>
        <begin position="73"/>
        <end position="97"/>
    </location>
</feature>
<dbReference type="EMBL" id="HG316468">
    <property type="protein sequence ID" value="CDF91864.1"/>
    <property type="molecule type" value="Genomic_DNA"/>
</dbReference>
<dbReference type="AlphaFoldDB" id="A0A8J2XAY5"/>
<dbReference type="InterPro" id="IPR039529">
    <property type="entry name" value="PGAP1/BST1"/>
</dbReference>
<accession>A0A8J2XAY5</accession>
<keyword evidence="5 10" id="KW-0378">Hydrolase</keyword>
<evidence type="ECO:0000256" key="8">
    <source>
        <dbReference type="ARBA" id="ARBA00022989"/>
    </source>
</evidence>
<keyword evidence="8 10" id="KW-1133">Transmembrane helix</keyword>
<dbReference type="GO" id="GO:0015031">
    <property type="term" value="P:protein transport"/>
    <property type="evidence" value="ECO:0007669"/>
    <property type="project" value="UniProtKB-KW"/>
</dbReference>
<feature type="transmembrane region" description="Helical" evidence="10">
    <location>
        <begin position="869"/>
        <end position="885"/>
    </location>
</feature>
<dbReference type="Pfam" id="PF25141">
    <property type="entry name" value="PGAP1_2nd"/>
    <property type="match status" value="1"/>
</dbReference>
<evidence type="ECO:0000256" key="2">
    <source>
        <dbReference type="ARBA" id="ARBA00006931"/>
    </source>
</evidence>
<dbReference type="PANTHER" id="PTHR15495">
    <property type="entry name" value="NEGATIVE REGULATOR OF VESICLE FORMATION-RELATED"/>
    <property type="match status" value="1"/>
</dbReference>
<evidence type="ECO:0000256" key="4">
    <source>
        <dbReference type="ARBA" id="ARBA00022692"/>
    </source>
</evidence>